<evidence type="ECO:0000313" key="2">
    <source>
        <dbReference type="EMBL" id="WPU91583.1"/>
    </source>
</evidence>
<keyword evidence="3" id="KW-1185">Reference proteome</keyword>
<feature type="domain" description="RNA polymerase sigma-70 region 1.2" evidence="1">
    <location>
        <begin position="17"/>
        <end position="48"/>
    </location>
</feature>
<dbReference type="Proteomes" id="UP001324380">
    <property type="component" value="Chromosome"/>
</dbReference>
<dbReference type="SUPFAM" id="SSF88946">
    <property type="entry name" value="Sigma2 domain of RNA polymerase sigma factors"/>
    <property type="match status" value="1"/>
</dbReference>
<dbReference type="InterPro" id="IPR013325">
    <property type="entry name" value="RNA_pol_sigma_r2"/>
</dbReference>
<dbReference type="InterPro" id="IPR009042">
    <property type="entry name" value="RNA_pol_sigma70_r1_2"/>
</dbReference>
<name>A0ABZ0THA2_9SPHI</name>
<evidence type="ECO:0000313" key="3">
    <source>
        <dbReference type="Proteomes" id="UP001324380"/>
    </source>
</evidence>
<accession>A0ABZ0THA2</accession>
<dbReference type="Gene3D" id="1.20.120.1810">
    <property type="match status" value="1"/>
</dbReference>
<dbReference type="PANTHER" id="PTHR30376">
    <property type="entry name" value="SIGMA FACTOR RPOH HEAT SHOCK RELATED"/>
    <property type="match status" value="1"/>
</dbReference>
<dbReference type="InterPro" id="IPR050813">
    <property type="entry name" value="Sigma-70_Factor"/>
</dbReference>
<dbReference type="Pfam" id="PF00140">
    <property type="entry name" value="Sigma70_r1_2"/>
    <property type="match status" value="1"/>
</dbReference>
<protein>
    <submittedName>
        <fullName evidence="2">Sigma-70 factor domain-containing protein</fullName>
    </submittedName>
</protein>
<reference evidence="2 3" key="1">
    <citation type="submission" date="2023-11" db="EMBL/GenBank/DDBJ databases">
        <title>Analysis of the Genomes of Mucilaginibacter gossypii cycad 4 and M. sabulilitoris SNA2: microbes with the potential for plant growth promotion.</title>
        <authorList>
            <person name="Hirsch A.M."/>
            <person name="Humm E."/>
            <person name="Rubbi M."/>
            <person name="Del Vecchio G."/>
            <person name="Ha S.M."/>
            <person name="Pellegrini M."/>
            <person name="Gunsalus R.P."/>
        </authorList>
    </citation>
    <scope>NUCLEOTIDE SEQUENCE [LARGE SCALE GENOMIC DNA]</scope>
    <source>
        <strain evidence="2 3">SNA2</strain>
    </source>
</reference>
<organism evidence="2 3">
    <name type="scientific">Mucilaginibacter sabulilitoris</name>
    <dbReference type="NCBI Taxonomy" id="1173583"/>
    <lineage>
        <taxon>Bacteria</taxon>
        <taxon>Pseudomonadati</taxon>
        <taxon>Bacteroidota</taxon>
        <taxon>Sphingobacteriia</taxon>
        <taxon>Sphingobacteriales</taxon>
        <taxon>Sphingobacteriaceae</taxon>
        <taxon>Mucilaginibacter</taxon>
    </lineage>
</organism>
<dbReference type="RefSeq" id="WP_321560749.1">
    <property type="nucleotide sequence ID" value="NZ_CP139558.1"/>
</dbReference>
<sequence>MQQLIITNDMINRDANSLKRYFNELKKIDLLTAEKEVLLAQKAKQGDAQSLQTLIESNLRLVISVAKHYQNRGVSITDLINEVIWV</sequence>
<gene>
    <name evidence="2" type="ORF">SNE25_19900</name>
</gene>
<dbReference type="EMBL" id="CP139558">
    <property type="protein sequence ID" value="WPU91583.1"/>
    <property type="molecule type" value="Genomic_DNA"/>
</dbReference>
<evidence type="ECO:0000259" key="1">
    <source>
        <dbReference type="Pfam" id="PF00140"/>
    </source>
</evidence>
<proteinExistence type="predicted"/>
<dbReference type="PANTHER" id="PTHR30376:SF3">
    <property type="entry name" value="RNA POLYMERASE SIGMA FACTOR RPOH"/>
    <property type="match status" value="1"/>
</dbReference>